<dbReference type="PANTHER" id="PTHR22953:SF153">
    <property type="entry name" value="PURPLE ACID PHOSPHATASE"/>
    <property type="match status" value="1"/>
</dbReference>
<dbReference type="InterPro" id="IPR029052">
    <property type="entry name" value="Metallo-depent_PP-like"/>
</dbReference>
<name>A0A087SN33_AUXPR</name>
<protein>
    <submittedName>
        <fullName evidence="4">Purple acid phosphatase 15</fullName>
    </submittedName>
</protein>
<dbReference type="InterPro" id="IPR041792">
    <property type="entry name" value="MPP_PAP"/>
</dbReference>
<keyword evidence="5" id="KW-1185">Reference proteome</keyword>
<dbReference type="InterPro" id="IPR025733">
    <property type="entry name" value="PAPs_C"/>
</dbReference>
<evidence type="ECO:0000313" key="5">
    <source>
        <dbReference type="Proteomes" id="UP000028924"/>
    </source>
</evidence>
<feature type="chain" id="PRO_5001828955" evidence="2">
    <location>
        <begin position="19"/>
        <end position="470"/>
    </location>
</feature>
<dbReference type="CDD" id="cd00839">
    <property type="entry name" value="MPP_PAPs"/>
    <property type="match status" value="1"/>
</dbReference>
<dbReference type="Proteomes" id="UP000028924">
    <property type="component" value="Unassembled WGS sequence"/>
</dbReference>
<dbReference type="Pfam" id="PF14008">
    <property type="entry name" value="Metallophos_C"/>
    <property type="match status" value="1"/>
</dbReference>
<gene>
    <name evidence="4" type="ORF">F751_1310</name>
</gene>
<dbReference type="AlphaFoldDB" id="A0A087SN33"/>
<proteinExistence type="predicted"/>
<dbReference type="RefSeq" id="XP_011400104.1">
    <property type="nucleotide sequence ID" value="XM_011401802.1"/>
</dbReference>
<dbReference type="GeneID" id="23612701"/>
<reference evidence="4 5" key="1">
    <citation type="journal article" date="2014" name="BMC Genomics">
        <title>Oil accumulation mechanisms of the oleaginous microalga Chlorella protothecoides revealed through its genome, transcriptomes, and proteomes.</title>
        <authorList>
            <person name="Gao C."/>
            <person name="Wang Y."/>
            <person name="Shen Y."/>
            <person name="Yan D."/>
            <person name="He X."/>
            <person name="Dai J."/>
            <person name="Wu Q."/>
        </authorList>
    </citation>
    <scope>NUCLEOTIDE SEQUENCE [LARGE SCALE GENOMIC DNA]</scope>
    <source>
        <strain evidence="4 5">0710</strain>
    </source>
</reference>
<dbReference type="eggNOG" id="KOG1378">
    <property type="taxonomic scope" value="Eukaryota"/>
</dbReference>
<feature type="domain" description="Purple acid phosphatase C-terminal" evidence="3">
    <location>
        <begin position="390"/>
        <end position="428"/>
    </location>
</feature>
<keyword evidence="1 2" id="KW-0732">Signal</keyword>
<accession>A0A087SN33</accession>
<dbReference type="SUPFAM" id="SSF56300">
    <property type="entry name" value="Metallo-dependent phosphatases"/>
    <property type="match status" value="1"/>
</dbReference>
<feature type="signal peptide" evidence="2">
    <location>
        <begin position="1"/>
        <end position="18"/>
    </location>
</feature>
<evidence type="ECO:0000259" key="3">
    <source>
        <dbReference type="Pfam" id="PF14008"/>
    </source>
</evidence>
<dbReference type="KEGG" id="apro:F751_1310"/>
<dbReference type="InterPro" id="IPR039331">
    <property type="entry name" value="PAPs-like"/>
</dbReference>
<organism evidence="4 5">
    <name type="scientific">Auxenochlorella protothecoides</name>
    <name type="common">Green microalga</name>
    <name type="synonym">Chlorella protothecoides</name>
    <dbReference type="NCBI Taxonomy" id="3075"/>
    <lineage>
        <taxon>Eukaryota</taxon>
        <taxon>Viridiplantae</taxon>
        <taxon>Chlorophyta</taxon>
        <taxon>core chlorophytes</taxon>
        <taxon>Trebouxiophyceae</taxon>
        <taxon>Chlorellales</taxon>
        <taxon>Chlorellaceae</taxon>
        <taxon>Auxenochlorella</taxon>
    </lineage>
</organism>
<dbReference type="Gene3D" id="3.60.21.10">
    <property type="match status" value="2"/>
</dbReference>
<dbReference type="OrthoDB" id="407721at2759"/>
<sequence>MLRCLAFAWILLGTLTDARTLIETLRPDGGPVDPQPHTVPYDWSDTSKSGVMRGTMDIDASDPRLQPAEEGFPEQISLMYYGSTSEYSFETLPAGKSYPLRLGLIADTGQTYNSSTTYERLKEDRPQVIFHMGDLSYSDDYLTTGTLFPWVLNVTPPTRFPANSEASGSASPLWHSHDVGPVHVVFLTSYAPYDEGTEQHDWLKRDLASVDRQRTPYTSYAAHYYEANCHRLATEVLLYSYGVDLVLNGHVHAYERSFPVFDFKPHPSSHTASLAMQRDDCGPVHLSLGDGGNIEKYVAGLGSEEEGADSTCRRSCRRMPLVAIIHTFLVGLLKQPPLLRRQLFPAPPSRLNAVFADTPGHCPPIFDHGPSYQPEFCPQNVYNGSYCSLMQPAWSAFREPSFGHATLDILNDTHALFQWKRNADPLSVVADEVVFRRRPDKCGMRPRAGSSADIGLSQALPVGGGAIAQA</sequence>
<dbReference type="EMBL" id="KL662143">
    <property type="protein sequence ID" value="KFM27137.1"/>
    <property type="molecule type" value="Genomic_DNA"/>
</dbReference>
<dbReference type="GO" id="GO:0003993">
    <property type="term" value="F:acid phosphatase activity"/>
    <property type="evidence" value="ECO:0007669"/>
    <property type="project" value="InterPro"/>
</dbReference>
<evidence type="ECO:0000256" key="2">
    <source>
        <dbReference type="SAM" id="SignalP"/>
    </source>
</evidence>
<dbReference type="PANTHER" id="PTHR22953">
    <property type="entry name" value="ACID PHOSPHATASE RELATED"/>
    <property type="match status" value="1"/>
</dbReference>
<evidence type="ECO:0000256" key="1">
    <source>
        <dbReference type="ARBA" id="ARBA00022729"/>
    </source>
</evidence>
<evidence type="ECO:0000313" key="4">
    <source>
        <dbReference type="EMBL" id="KFM27137.1"/>
    </source>
</evidence>